<organism evidence="1 2">
    <name type="scientific">Pterulicium gracile</name>
    <dbReference type="NCBI Taxonomy" id="1884261"/>
    <lineage>
        <taxon>Eukaryota</taxon>
        <taxon>Fungi</taxon>
        <taxon>Dikarya</taxon>
        <taxon>Basidiomycota</taxon>
        <taxon>Agaricomycotina</taxon>
        <taxon>Agaricomycetes</taxon>
        <taxon>Agaricomycetidae</taxon>
        <taxon>Agaricales</taxon>
        <taxon>Pleurotineae</taxon>
        <taxon>Pterulaceae</taxon>
        <taxon>Pterulicium</taxon>
    </lineage>
</organism>
<dbReference type="Proteomes" id="UP000305067">
    <property type="component" value="Unassembled WGS sequence"/>
</dbReference>
<proteinExistence type="predicted"/>
<sequence length="324" mass="36965">MSTCLFQTTMANPLFSANQRAEHVFSILALDVRDEEILDAISLGAPHYTQTLRQLADRSIKYHEAWEYSHDQLRQDPLRYEQLSADFSEIARAPPEEGREYVSYGQIGGDEHYVRGFRKWMKNPELLFETLAEQDATLFGQDGNKVLCSTIDHCACCPWQWFLLLPSASANHDLPCRLSWHNAMVFGLFINLRRFVTAALASKPRFLEAFNKYCTVMTGSCQVPPPVPAPSTLPTSLRQIPASELPTPCPERYGSNSHYQRLINDPNYHARNRDNLVDACYRLEVVFGGGYPALHVPVYLAQRRKGRSKCRWRIVCLEGCGYKQ</sequence>
<gene>
    <name evidence="1" type="ORF">BDV98DRAFT_576398</name>
</gene>
<keyword evidence="2" id="KW-1185">Reference proteome</keyword>
<evidence type="ECO:0000313" key="2">
    <source>
        <dbReference type="Proteomes" id="UP000305067"/>
    </source>
</evidence>
<dbReference type="AlphaFoldDB" id="A0A5C3Q7C4"/>
<reference evidence="1 2" key="1">
    <citation type="journal article" date="2019" name="Nat. Ecol. Evol.">
        <title>Megaphylogeny resolves global patterns of mushroom evolution.</title>
        <authorList>
            <person name="Varga T."/>
            <person name="Krizsan K."/>
            <person name="Foldi C."/>
            <person name="Dima B."/>
            <person name="Sanchez-Garcia M."/>
            <person name="Sanchez-Ramirez S."/>
            <person name="Szollosi G.J."/>
            <person name="Szarkandi J.G."/>
            <person name="Papp V."/>
            <person name="Albert L."/>
            <person name="Andreopoulos W."/>
            <person name="Angelini C."/>
            <person name="Antonin V."/>
            <person name="Barry K.W."/>
            <person name="Bougher N.L."/>
            <person name="Buchanan P."/>
            <person name="Buyck B."/>
            <person name="Bense V."/>
            <person name="Catcheside P."/>
            <person name="Chovatia M."/>
            <person name="Cooper J."/>
            <person name="Damon W."/>
            <person name="Desjardin D."/>
            <person name="Finy P."/>
            <person name="Geml J."/>
            <person name="Haridas S."/>
            <person name="Hughes K."/>
            <person name="Justo A."/>
            <person name="Karasinski D."/>
            <person name="Kautmanova I."/>
            <person name="Kiss B."/>
            <person name="Kocsube S."/>
            <person name="Kotiranta H."/>
            <person name="LaButti K.M."/>
            <person name="Lechner B.E."/>
            <person name="Liimatainen K."/>
            <person name="Lipzen A."/>
            <person name="Lukacs Z."/>
            <person name="Mihaltcheva S."/>
            <person name="Morgado L.N."/>
            <person name="Niskanen T."/>
            <person name="Noordeloos M.E."/>
            <person name="Ohm R.A."/>
            <person name="Ortiz-Santana B."/>
            <person name="Ovrebo C."/>
            <person name="Racz N."/>
            <person name="Riley R."/>
            <person name="Savchenko A."/>
            <person name="Shiryaev A."/>
            <person name="Soop K."/>
            <person name="Spirin V."/>
            <person name="Szebenyi C."/>
            <person name="Tomsovsky M."/>
            <person name="Tulloss R.E."/>
            <person name="Uehling J."/>
            <person name="Grigoriev I.V."/>
            <person name="Vagvolgyi C."/>
            <person name="Papp T."/>
            <person name="Martin F.M."/>
            <person name="Miettinen O."/>
            <person name="Hibbett D.S."/>
            <person name="Nagy L.G."/>
        </authorList>
    </citation>
    <scope>NUCLEOTIDE SEQUENCE [LARGE SCALE GENOMIC DNA]</scope>
    <source>
        <strain evidence="1 2">CBS 309.79</strain>
    </source>
</reference>
<accession>A0A5C3Q7C4</accession>
<evidence type="ECO:0000313" key="1">
    <source>
        <dbReference type="EMBL" id="TFK96300.1"/>
    </source>
</evidence>
<protein>
    <submittedName>
        <fullName evidence="1">Uncharacterized protein</fullName>
    </submittedName>
</protein>
<name>A0A5C3Q7C4_9AGAR</name>
<dbReference type="EMBL" id="ML178863">
    <property type="protein sequence ID" value="TFK96300.1"/>
    <property type="molecule type" value="Genomic_DNA"/>
</dbReference>